<evidence type="ECO:0000256" key="5">
    <source>
        <dbReference type="ARBA" id="ARBA00013198"/>
    </source>
</evidence>
<dbReference type="NCBIfam" id="TIGR01198">
    <property type="entry name" value="pgl"/>
    <property type="match status" value="1"/>
</dbReference>
<evidence type="ECO:0000313" key="10">
    <source>
        <dbReference type="Proteomes" id="UP000268192"/>
    </source>
</evidence>
<dbReference type="CDD" id="cd01400">
    <property type="entry name" value="6PGL"/>
    <property type="match status" value="1"/>
</dbReference>
<evidence type="ECO:0000256" key="2">
    <source>
        <dbReference type="ARBA" id="ARBA00002681"/>
    </source>
</evidence>
<organism evidence="9 10">
    <name type="scientific">Georhizobium profundi</name>
    <dbReference type="NCBI Taxonomy" id="2341112"/>
    <lineage>
        <taxon>Bacteria</taxon>
        <taxon>Pseudomonadati</taxon>
        <taxon>Pseudomonadota</taxon>
        <taxon>Alphaproteobacteria</taxon>
        <taxon>Hyphomicrobiales</taxon>
        <taxon>Rhizobiaceae</taxon>
        <taxon>Georhizobium</taxon>
    </lineage>
</organism>
<evidence type="ECO:0000256" key="1">
    <source>
        <dbReference type="ARBA" id="ARBA00000832"/>
    </source>
</evidence>
<dbReference type="KEGG" id="abaw:D5400_06040"/>
<dbReference type="PANTHER" id="PTHR11054">
    <property type="entry name" value="6-PHOSPHOGLUCONOLACTONASE"/>
    <property type="match status" value="1"/>
</dbReference>
<dbReference type="OrthoDB" id="9810967at2"/>
<gene>
    <name evidence="7 9" type="primary">pgl</name>
    <name evidence="9" type="ORF">D5400_06040</name>
</gene>
<accession>A0A3Q8XRW2</accession>
<comment type="pathway">
    <text evidence="3 7">Carbohydrate degradation; pentose phosphate pathway; D-ribulose 5-phosphate from D-glucose 6-phosphate (oxidative stage): step 2/3.</text>
</comment>
<proteinExistence type="inferred from homology"/>
<dbReference type="PANTHER" id="PTHR11054:SF0">
    <property type="entry name" value="6-PHOSPHOGLUCONOLACTONASE"/>
    <property type="match status" value="1"/>
</dbReference>
<name>A0A3Q8XRW2_9HYPH</name>
<evidence type="ECO:0000313" key="9">
    <source>
        <dbReference type="EMBL" id="AZN73614.1"/>
    </source>
</evidence>
<dbReference type="GO" id="GO:0006098">
    <property type="term" value="P:pentose-phosphate shunt"/>
    <property type="evidence" value="ECO:0007669"/>
    <property type="project" value="UniProtKB-UniPathway"/>
</dbReference>
<keyword evidence="10" id="KW-1185">Reference proteome</keyword>
<dbReference type="AlphaFoldDB" id="A0A3Q8XRW2"/>
<dbReference type="Proteomes" id="UP000268192">
    <property type="component" value="Chromosome"/>
</dbReference>
<dbReference type="UniPathway" id="UPA00115">
    <property type="reaction ID" value="UER00409"/>
</dbReference>
<keyword evidence="7 9" id="KW-0378">Hydrolase</keyword>
<evidence type="ECO:0000256" key="6">
    <source>
        <dbReference type="ARBA" id="ARBA00020337"/>
    </source>
</evidence>
<dbReference type="InterPro" id="IPR005900">
    <property type="entry name" value="6-phosphogluconolactonase_DevB"/>
</dbReference>
<dbReference type="GO" id="GO:0005975">
    <property type="term" value="P:carbohydrate metabolic process"/>
    <property type="evidence" value="ECO:0007669"/>
    <property type="project" value="UniProtKB-UniRule"/>
</dbReference>
<sequence>MSPEFHEFADRSELAEALADAVAEALDTAIGTRGRATLAVSGGSTPKAFFKALSGKELAWDQVTVTLIDERFVPETHERSNQKLVVENLLVDRAARARFVPLFNDAPDVHLAADRASGVIDALPRPIDVAILGLGTDGHTASFFPDGDRLAEAIDPGMPTSVLSMEAPGAGEPRLTLTLPRIVEAPLVVLHIEGGEKRQVLDQALAGEDANHMPIRAVFANAPAPIHLYWAP</sequence>
<dbReference type="EMBL" id="CP032509">
    <property type="protein sequence ID" value="AZN73614.1"/>
    <property type="molecule type" value="Genomic_DNA"/>
</dbReference>
<dbReference type="RefSeq" id="WP_126012828.1">
    <property type="nucleotide sequence ID" value="NZ_CP032509.1"/>
</dbReference>
<comment type="function">
    <text evidence="2 7">Hydrolysis of 6-phosphogluconolactone to 6-phosphogluconate.</text>
</comment>
<protein>
    <recommendedName>
        <fullName evidence="6 7">6-phosphogluconolactonase</fullName>
        <shortName evidence="7">6PGL</shortName>
        <ecNumber evidence="5 7">3.1.1.31</ecNumber>
    </recommendedName>
</protein>
<dbReference type="InterPro" id="IPR039104">
    <property type="entry name" value="6PGL"/>
</dbReference>
<dbReference type="InterPro" id="IPR006148">
    <property type="entry name" value="Glc/Gal-6P_isomerase"/>
</dbReference>
<dbReference type="InterPro" id="IPR037171">
    <property type="entry name" value="NagB/RpiA_transferase-like"/>
</dbReference>
<feature type="domain" description="Glucosamine/galactosamine-6-phosphate isomerase" evidence="8">
    <location>
        <begin position="10"/>
        <end position="219"/>
    </location>
</feature>
<dbReference type="Gene3D" id="3.40.50.1360">
    <property type="match status" value="1"/>
</dbReference>
<reference evidence="9 10" key="1">
    <citation type="submission" date="2018-09" db="EMBL/GenBank/DDBJ databases">
        <title>Marinorhizobium profundi gen. nov., sp. nov., isolated from a deep-sea sediment sample from the New Britain Trench and proposal of Marinorhizobiaceae fam. nov. in the order Rhizobiales of the class Alphaproteobacteria.</title>
        <authorList>
            <person name="Cao J."/>
        </authorList>
    </citation>
    <scope>NUCLEOTIDE SEQUENCE [LARGE SCALE GENOMIC DNA]</scope>
    <source>
        <strain evidence="9 10">WS11</strain>
    </source>
</reference>
<dbReference type="SUPFAM" id="SSF100950">
    <property type="entry name" value="NagB/RpiA/CoA transferase-like"/>
    <property type="match status" value="1"/>
</dbReference>
<dbReference type="Pfam" id="PF01182">
    <property type="entry name" value="Glucosamine_iso"/>
    <property type="match status" value="1"/>
</dbReference>
<evidence type="ECO:0000259" key="8">
    <source>
        <dbReference type="Pfam" id="PF01182"/>
    </source>
</evidence>
<comment type="catalytic activity">
    <reaction evidence="1 7">
        <text>6-phospho-D-glucono-1,5-lactone + H2O = 6-phospho-D-gluconate + H(+)</text>
        <dbReference type="Rhea" id="RHEA:12556"/>
        <dbReference type="ChEBI" id="CHEBI:15377"/>
        <dbReference type="ChEBI" id="CHEBI:15378"/>
        <dbReference type="ChEBI" id="CHEBI:57955"/>
        <dbReference type="ChEBI" id="CHEBI:58759"/>
        <dbReference type="EC" id="3.1.1.31"/>
    </reaction>
</comment>
<evidence type="ECO:0000256" key="3">
    <source>
        <dbReference type="ARBA" id="ARBA00004961"/>
    </source>
</evidence>
<dbReference type="GO" id="GO:0017057">
    <property type="term" value="F:6-phosphogluconolactonase activity"/>
    <property type="evidence" value="ECO:0007669"/>
    <property type="project" value="UniProtKB-UniRule"/>
</dbReference>
<evidence type="ECO:0000256" key="7">
    <source>
        <dbReference type="RuleBase" id="RU365095"/>
    </source>
</evidence>
<dbReference type="EC" id="3.1.1.31" evidence="5 7"/>
<comment type="similarity">
    <text evidence="4 7">Belongs to the glucosamine/galactosamine-6-phosphate isomerase family. 6-phosphogluconolactonase subfamily.</text>
</comment>
<evidence type="ECO:0000256" key="4">
    <source>
        <dbReference type="ARBA" id="ARBA00010662"/>
    </source>
</evidence>